<evidence type="ECO:0000313" key="2">
    <source>
        <dbReference type="Proteomes" id="UP000217696"/>
    </source>
</evidence>
<dbReference type="EMBL" id="AP017312">
    <property type="protein sequence ID" value="BAU28172.1"/>
    <property type="molecule type" value="Genomic_DNA"/>
</dbReference>
<keyword evidence="2" id="KW-1185">Reference proteome</keyword>
<dbReference type="RefSeq" id="WP_096465948.1">
    <property type="nucleotide sequence ID" value="NZ_AP017312.1"/>
</dbReference>
<dbReference type="KEGG" id="asoc:CB4_02346"/>
<name>A0A0U5BB96_9BACL</name>
<reference evidence="1 2" key="1">
    <citation type="submission" date="2015-12" db="EMBL/GenBank/DDBJ databases">
        <title>Genome sequence of Aneurinibacillus soli.</title>
        <authorList>
            <person name="Lee J.S."/>
            <person name="Lee K.C."/>
            <person name="Kim K.K."/>
            <person name="Lee B.W."/>
        </authorList>
    </citation>
    <scope>NUCLEOTIDE SEQUENCE [LARGE SCALE GENOMIC DNA]</scope>
    <source>
        <strain evidence="1 2">CB4</strain>
    </source>
</reference>
<dbReference type="Proteomes" id="UP000217696">
    <property type="component" value="Chromosome"/>
</dbReference>
<proteinExistence type="predicted"/>
<sequence length="571" mass="65096">MRWDYMYGGGQWLEKEDPPFQLGKADPSYIGRDSRGNLILKTWCVWESNNTMPPIMRKVCGSLTYELKNIFRPDRLFAIEFNLKALVASDGGATVRIGNGELEAVFNFTPTTVILNGIDLRIHPGRFKTFTLFQACLERAELYIGTEKRFNRPILKPSTFNGISIEVSGNAEVVLRYLFFCVDYVPCRLATVTSKSTCQVRRFVFAQKMGEELVMHTVEEDQFGNLVEIGNTGLSIYKPQVKLFKAESGEVMAVFRRNKSSAPLEIVGGYIETFSGYNKKAMPWTKVASLNKAEITEIPWDTAHTYEEFDAIEEKTESMLGAMINDDTDPKRDGSITLNFEVDCGIKDNPLLPDEPAGDYDFYIDLFWTIPDDRADPKNPFVDLDLWAVSAEEVDGQYVYNPDSILDYTTSAKIGTNVVQIDDWLKMSLVKDNRSNHRTTEDIEKAWSAYRETITVKGNYGRVLTVGVANYAALENYAKAENVLYLRERHGVKIEMVVWDKKNKERKGRLVIEPEWLYREGANKGCVLPIFDIIVDENRDIKVEERPHDGVIPLPIYSDEFRNNLDDKLGH</sequence>
<accession>A0A0U5BB96</accession>
<organism evidence="1 2">
    <name type="scientific">Aneurinibacillus soli</name>
    <dbReference type="NCBI Taxonomy" id="1500254"/>
    <lineage>
        <taxon>Bacteria</taxon>
        <taxon>Bacillati</taxon>
        <taxon>Bacillota</taxon>
        <taxon>Bacilli</taxon>
        <taxon>Bacillales</taxon>
        <taxon>Paenibacillaceae</taxon>
        <taxon>Aneurinibacillus group</taxon>
        <taxon>Aneurinibacillus</taxon>
    </lineage>
</organism>
<evidence type="ECO:0000313" key="1">
    <source>
        <dbReference type="EMBL" id="BAU28172.1"/>
    </source>
</evidence>
<protein>
    <submittedName>
        <fullName evidence="1">Uncharacterized protein</fullName>
    </submittedName>
</protein>
<dbReference type="AlphaFoldDB" id="A0A0U5BB96"/>
<gene>
    <name evidence="1" type="ORF">CB4_02346</name>
</gene>